<name>A0A0C2XRG0_SERVB</name>
<gene>
    <name evidence="2" type="ORF">M408DRAFT_327703</name>
</gene>
<proteinExistence type="predicted"/>
<dbReference type="STRING" id="933852.A0A0C2XRG0"/>
<dbReference type="HOGENOM" id="CLU_003572_2_0_1"/>
<dbReference type="PANTHER" id="PTHR14374">
    <property type="entry name" value="FOIE GRAS"/>
    <property type="match status" value="1"/>
</dbReference>
<dbReference type="AlphaFoldDB" id="A0A0C2XRG0"/>
<reference evidence="2 3" key="1">
    <citation type="submission" date="2014-04" db="EMBL/GenBank/DDBJ databases">
        <authorList>
            <consortium name="DOE Joint Genome Institute"/>
            <person name="Kuo A."/>
            <person name="Zuccaro A."/>
            <person name="Kohler A."/>
            <person name="Nagy L.G."/>
            <person name="Floudas D."/>
            <person name="Copeland A."/>
            <person name="Barry K.W."/>
            <person name="Cichocki N."/>
            <person name="Veneault-Fourrey C."/>
            <person name="LaButti K."/>
            <person name="Lindquist E.A."/>
            <person name="Lipzen A."/>
            <person name="Lundell T."/>
            <person name="Morin E."/>
            <person name="Murat C."/>
            <person name="Sun H."/>
            <person name="Tunlid A."/>
            <person name="Henrissat B."/>
            <person name="Grigoriev I.V."/>
            <person name="Hibbett D.S."/>
            <person name="Martin F."/>
            <person name="Nordberg H.P."/>
            <person name="Cantor M.N."/>
            <person name="Hua S.X."/>
        </authorList>
    </citation>
    <scope>NUCLEOTIDE SEQUENCE [LARGE SCALE GENOMIC DNA]</scope>
    <source>
        <strain evidence="2 3">MAFF 305830</strain>
    </source>
</reference>
<evidence type="ECO:0000313" key="3">
    <source>
        <dbReference type="Proteomes" id="UP000054097"/>
    </source>
</evidence>
<reference evidence="3" key="2">
    <citation type="submission" date="2015-01" db="EMBL/GenBank/DDBJ databases">
        <title>Evolutionary Origins and Diversification of the Mycorrhizal Mutualists.</title>
        <authorList>
            <consortium name="DOE Joint Genome Institute"/>
            <consortium name="Mycorrhizal Genomics Consortium"/>
            <person name="Kohler A."/>
            <person name="Kuo A."/>
            <person name="Nagy L.G."/>
            <person name="Floudas D."/>
            <person name="Copeland A."/>
            <person name="Barry K.W."/>
            <person name="Cichocki N."/>
            <person name="Veneault-Fourrey C."/>
            <person name="LaButti K."/>
            <person name="Lindquist E.A."/>
            <person name="Lipzen A."/>
            <person name="Lundell T."/>
            <person name="Morin E."/>
            <person name="Murat C."/>
            <person name="Riley R."/>
            <person name="Ohm R."/>
            <person name="Sun H."/>
            <person name="Tunlid A."/>
            <person name="Henrissat B."/>
            <person name="Grigoriev I.V."/>
            <person name="Hibbett D.S."/>
            <person name="Martin F."/>
        </authorList>
    </citation>
    <scope>NUCLEOTIDE SEQUENCE [LARGE SCALE GENOMIC DNA]</scope>
    <source>
        <strain evidence="3">MAFF 305830</strain>
    </source>
</reference>
<dbReference type="OrthoDB" id="6278596at2759"/>
<dbReference type="PANTHER" id="PTHR14374:SF0">
    <property type="entry name" value="TRAFFICKING PROTEIN PARTICLE COMPLEX SUBUNIT 11"/>
    <property type="match status" value="1"/>
</dbReference>
<dbReference type="Proteomes" id="UP000054097">
    <property type="component" value="Unassembled WGS sequence"/>
</dbReference>
<dbReference type="Pfam" id="PF11817">
    <property type="entry name" value="Foie-gras_1"/>
    <property type="match status" value="1"/>
</dbReference>
<accession>A0A0C2XRG0</accession>
<evidence type="ECO:0000313" key="2">
    <source>
        <dbReference type="EMBL" id="KIM31517.1"/>
    </source>
</evidence>
<sequence>MNSYPIELLVQHAPLMFVAGLEVPPAKQDPFHSLVVRLREILSARPKGLVWDKNRGSAFNILLVDKNIRFPPRKVVPTGDQGQNAPHSPLSPLVPSSPLYPDGLIAPVWVRKHVELVPSIFVVFLRLWESPPPLSPLEGRREQEVEEERFHDQELATELSTRKRALAERGIKLTAVLLASRRLLDDPGLDARLTFLRRQSALDARAALFVLSPVNNNELQEFIHSLTEALREPSVEYYTAHSKRVRRKRNRHAGSAYSGYPTSALATTRAVPLRPIGWTVRYEYKMGTFAEFRFEEEVARKHYEDCWNALSEMFNSVTMLPPRTKRWAEAKVLADSVAIKIYKLYLYNNEHSLALSYFNRHVKRFCELSKIWGIGEDTFEYWSWIARQYRILAEILEIALRAGLRLPILLPQPPVERPPQQLTLEPPPVPGIAPANALQHPGYYYFQAARYTQERLRRFKLIEDAEILKPTNISQSPAFNNEKKTEHWEVILELYSKAYEQFKRHSAGQSRLTFFVAVQIATAYHASAKHDLAFKFFERIVKVYHKERWTPMMKPILGMWYESSKQIGNIETCIKLLFERMSSLSQEEEAATVSDDLMAILRTTKPGPESSSLIVDLSPSEQILHTAVTFYEEYSFVGKPTPFQLRISSPPFTCLHLLPVKHLAISFSDDRSPIIINKVAESTADSVVFLGNLGNSESQATQVDGSLDFMPGTTQVISGTITSEAAMELKITRLTLRLLEADWTIDVNFDPTVDANLEPLWRSQVGGVWKDIPIQKADPSSVAFRPSSHDFKVDISHESNALVGEDYPVLVSVHNHDTRSLSITMDVLLQPAENETVNFISIGEERSTSFVKGISFEVIEPGSSADRTIILTSGGTGKRILDLSIQSRVSGLATGGTAAEEIETLRTVSVNTLEPFQHDSYVTYSQSHQSLPDFLNVATFDSWDGYNAEAMVVTTLECVADCELEIASVTFIDTGSAQSKLLSSSLPLTQGGPLKCMPGDSFCVEARVGVGLNSADPIPSTAEVYSSPVRVGLEWRRAGSNASFTTTTLSLPELKPPVFGLTVFIEPPASTKLHTSFTLDVRVRNNDPHRSADLNYVLEPAEGFVIAGFRAGTLPLLLPGTEESLSFNLIPINAGHIKLPVFKIQQILKEEPVSDPEAAGRTGAIVDIIPVVDKRWDSLDALGNNVHFYSSDGTTLAELDLSLWLSVLVLAR</sequence>
<feature type="domain" description="Trafficking protein particle complex subunit 11" evidence="1">
    <location>
        <begin position="326"/>
        <end position="581"/>
    </location>
</feature>
<protein>
    <recommendedName>
        <fullName evidence="1">Trafficking protein particle complex subunit 11 domain-containing protein</fullName>
    </recommendedName>
</protein>
<organism evidence="2 3">
    <name type="scientific">Serendipita vermifera MAFF 305830</name>
    <dbReference type="NCBI Taxonomy" id="933852"/>
    <lineage>
        <taxon>Eukaryota</taxon>
        <taxon>Fungi</taxon>
        <taxon>Dikarya</taxon>
        <taxon>Basidiomycota</taxon>
        <taxon>Agaricomycotina</taxon>
        <taxon>Agaricomycetes</taxon>
        <taxon>Sebacinales</taxon>
        <taxon>Serendipitaceae</taxon>
        <taxon>Serendipita</taxon>
    </lineage>
</organism>
<dbReference type="InterPro" id="IPR021773">
    <property type="entry name" value="TPC11"/>
</dbReference>
<dbReference type="EMBL" id="KN824282">
    <property type="protein sequence ID" value="KIM31517.1"/>
    <property type="molecule type" value="Genomic_DNA"/>
</dbReference>
<keyword evidence="3" id="KW-1185">Reference proteome</keyword>
<evidence type="ECO:0000259" key="1">
    <source>
        <dbReference type="Pfam" id="PF11817"/>
    </source>
</evidence>